<accession>A0AAE0KTS6</accession>
<feature type="region of interest" description="Disordered" evidence="1">
    <location>
        <begin position="283"/>
        <end position="304"/>
    </location>
</feature>
<organism evidence="2 3">
    <name type="scientific">Cymbomonas tetramitiformis</name>
    <dbReference type="NCBI Taxonomy" id="36881"/>
    <lineage>
        <taxon>Eukaryota</taxon>
        <taxon>Viridiplantae</taxon>
        <taxon>Chlorophyta</taxon>
        <taxon>Pyramimonadophyceae</taxon>
        <taxon>Pyramimonadales</taxon>
        <taxon>Pyramimonadaceae</taxon>
        <taxon>Cymbomonas</taxon>
    </lineage>
</organism>
<evidence type="ECO:0000313" key="3">
    <source>
        <dbReference type="Proteomes" id="UP001190700"/>
    </source>
</evidence>
<sequence>MTRRATGASARRRLLASAVQPAVDLPDGVRDTPTVATPPLQPPGPAAQTDTPEIVAAREAYLEQTRIVKELFANGSHRSIAKSVREEVLGDKDRRFKGNDDDAYLLGDLLEALGAEFETAGLALGVFDISDPTLLVHPKVNAFLYDVLGRVIESHSAAYGFLRGTHGDRDGRRAIVDLAKGCVEVGVRESREDEHSALRYPAGVDPRPILAKEARLVRENKARDWRPDEETRKASLLQRLDFEFYKIIRDKYVLPRNLAQVSLAELSHEVGALWVAWARHSGSSPQATQSETHSSALASGAAGGAEGGADAEVIRRIFQKLDFVEAFIKMEIKKKGGAASSAAVVADAKRKRGGLKGFRTGHTAQPAVGFDAATKRAKPLCPRCPGGAYHGWLSCPLGGLKPEHAGTAAAYCAPAELSAEERHSLSLCYVFQQAAEKGAAAFAGAAERYGAPAVLHGDRGPAGGIDLSAYGFAVDERGASDDSDDSDDEALGEIGELKRQVEQVAARRGVSFQHASFEPLPAAAPPAAALPQPAAAAPGIGVGTVRWGDRASAHSQLAVVMHRAQPPDAVDPEPLGPWVRGPDGLDRRAFAQDYSPGAPGGLSLVSKHVQQDPGDLLSEGDESDGAESEECLAADRTAYASGKVVAAAPAVGGRACGVGHSAFASYMPKWLLVSTLLLCITAAGALQASGGFQPGGAYPPAGSLPWGMPLGRTRERFVVEGASLYPDPPFESAPPPRLDALADYLTVDLEPDILDAYRRGYIAALRLRDLPGAVPGAGDTAAGGETRDLRRVHAEIGHQRPRDVLAALRLRDSPREMPGAGGTAAEDALRTVVPPSGGVTCELAAGIDFAHDDGRGAAAYAEAEIEDYEI</sequence>
<evidence type="ECO:0000313" key="2">
    <source>
        <dbReference type="EMBL" id="KAK3260179.1"/>
    </source>
</evidence>
<dbReference type="AlphaFoldDB" id="A0AAE0KTS6"/>
<gene>
    <name evidence="2" type="ORF">CYMTET_30852</name>
</gene>
<feature type="compositionally biased region" description="Polar residues" evidence="1">
    <location>
        <begin position="283"/>
        <end position="293"/>
    </location>
</feature>
<protein>
    <submittedName>
        <fullName evidence="2">Uncharacterized protein</fullName>
    </submittedName>
</protein>
<reference evidence="2 3" key="1">
    <citation type="journal article" date="2015" name="Genome Biol. Evol.">
        <title>Comparative Genomics of a Bacterivorous Green Alga Reveals Evolutionary Causalities and Consequences of Phago-Mixotrophic Mode of Nutrition.</title>
        <authorList>
            <person name="Burns J.A."/>
            <person name="Paasch A."/>
            <person name="Narechania A."/>
            <person name="Kim E."/>
        </authorList>
    </citation>
    <scope>NUCLEOTIDE SEQUENCE [LARGE SCALE GENOMIC DNA]</scope>
    <source>
        <strain evidence="2 3">PLY_AMNH</strain>
    </source>
</reference>
<dbReference type="Proteomes" id="UP001190700">
    <property type="component" value="Unassembled WGS sequence"/>
</dbReference>
<dbReference type="EMBL" id="LGRX02018063">
    <property type="protein sequence ID" value="KAK3260179.1"/>
    <property type="molecule type" value="Genomic_DNA"/>
</dbReference>
<proteinExistence type="predicted"/>
<feature type="region of interest" description="Disordered" evidence="1">
    <location>
        <begin position="24"/>
        <end position="50"/>
    </location>
</feature>
<keyword evidence="3" id="KW-1185">Reference proteome</keyword>
<name>A0AAE0KTS6_9CHLO</name>
<evidence type="ECO:0000256" key="1">
    <source>
        <dbReference type="SAM" id="MobiDB-lite"/>
    </source>
</evidence>
<comment type="caution">
    <text evidence="2">The sequence shown here is derived from an EMBL/GenBank/DDBJ whole genome shotgun (WGS) entry which is preliminary data.</text>
</comment>